<evidence type="ECO:0000259" key="2">
    <source>
        <dbReference type="Pfam" id="PF04909"/>
    </source>
</evidence>
<evidence type="ECO:0000313" key="3">
    <source>
        <dbReference type="EMBL" id="ABE57730.1"/>
    </source>
</evidence>
<dbReference type="Gene3D" id="3.20.20.140">
    <property type="entry name" value="Metal-dependent hydrolases"/>
    <property type="match status" value="1"/>
</dbReference>
<keyword evidence="3" id="KW-0378">Hydrolase</keyword>
<dbReference type="AlphaFoldDB" id="Q1R0M8"/>
<organism evidence="3 4">
    <name type="scientific">Chromohalobacter israelensis (strain ATCC BAA-138 / DSM 3043 / CIP 106854 / NCIMB 13768 / 1H11)</name>
    <name type="common">Chromohalobacter salexigens</name>
    <dbReference type="NCBI Taxonomy" id="290398"/>
    <lineage>
        <taxon>Bacteria</taxon>
        <taxon>Pseudomonadati</taxon>
        <taxon>Pseudomonadota</taxon>
        <taxon>Gammaproteobacteria</taxon>
        <taxon>Oceanospirillales</taxon>
        <taxon>Halomonadaceae</taxon>
        <taxon>Chromohalobacter</taxon>
    </lineage>
</organism>
<gene>
    <name evidence="3" type="ordered locus">Csal_0368</name>
</gene>
<dbReference type="KEGG" id="csa:Csal_0368"/>
<dbReference type="InterPro" id="IPR032466">
    <property type="entry name" value="Metal_Hydrolase"/>
</dbReference>
<feature type="domain" description="Amidohydrolase-related" evidence="2">
    <location>
        <begin position="2"/>
        <end position="258"/>
    </location>
</feature>
<dbReference type="OrthoDB" id="9787654at2"/>
<comment type="similarity">
    <text evidence="1">Belongs to the metallo-dependent hydrolases superfamily.</text>
</comment>
<evidence type="ECO:0000256" key="1">
    <source>
        <dbReference type="ARBA" id="ARBA00038310"/>
    </source>
</evidence>
<dbReference type="InterPro" id="IPR052350">
    <property type="entry name" value="Metallo-dep_Lactonases"/>
</dbReference>
<proteinExistence type="inferred from homology"/>
<dbReference type="HOGENOM" id="CLU_044590_3_2_6"/>
<accession>Q1R0M8</accession>
<dbReference type="GO" id="GO:0016787">
    <property type="term" value="F:hydrolase activity"/>
    <property type="evidence" value="ECO:0007669"/>
    <property type="project" value="UniProtKB-KW"/>
</dbReference>
<keyword evidence="4" id="KW-1185">Reference proteome</keyword>
<reference evidence="3 4" key="1">
    <citation type="journal article" date="2011" name="Stand. Genomic Sci.">
        <title>Complete genome sequence of the halophilic and highly halotolerant Chromohalobacter salexigens type strain (1H11(T)).</title>
        <authorList>
            <person name="Copeland A."/>
            <person name="O'Connor K."/>
            <person name="Lucas S."/>
            <person name="Lapidus A."/>
            <person name="Berry K.W."/>
            <person name="Detter J.C."/>
            <person name="Del Rio T.G."/>
            <person name="Hammon N."/>
            <person name="Dalin E."/>
            <person name="Tice H."/>
            <person name="Pitluck S."/>
            <person name="Bruce D."/>
            <person name="Goodwin L."/>
            <person name="Han C."/>
            <person name="Tapia R."/>
            <person name="Saunders E."/>
            <person name="Schmutz J."/>
            <person name="Brettin T."/>
            <person name="Larimer F."/>
            <person name="Land M."/>
            <person name="Hauser L."/>
            <person name="Vargas C."/>
            <person name="Nieto J.J."/>
            <person name="Kyrpides N.C."/>
            <person name="Ivanova N."/>
            <person name="Goker M."/>
            <person name="Klenk H.P."/>
            <person name="Csonka L.N."/>
            <person name="Woyke T."/>
        </authorList>
    </citation>
    <scope>NUCLEOTIDE SEQUENCE [LARGE SCALE GENOMIC DNA]</scope>
    <source>
        <strain evidence="4">ATCC BAA-138 / DSM 3043 / CIP 106854 / NCIMB 13768 / 1H11</strain>
    </source>
</reference>
<dbReference type="InterPro" id="IPR006680">
    <property type="entry name" value="Amidohydro-rel"/>
</dbReference>
<dbReference type="RefSeq" id="WP_011505676.1">
    <property type="nucleotide sequence ID" value="NC_007963.1"/>
</dbReference>
<protein>
    <submittedName>
        <fullName evidence="3">Amidohydrolase 2</fullName>
    </submittedName>
</protein>
<dbReference type="EMBL" id="CP000285">
    <property type="protein sequence ID" value="ABE57730.1"/>
    <property type="molecule type" value="Genomic_DNA"/>
</dbReference>
<dbReference type="Proteomes" id="UP000000239">
    <property type="component" value="Chromosome"/>
</dbReference>
<dbReference type="SUPFAM" id="SSF51556">
    <property type="entry name" value="Metallo-dependent hydrolases"/>
    <property type="match status" value="1"/>
</dbReference>
<dbReference type="PANTHER" id="PTHR43569:SF2">
    <property type="entry name" value="AMIDOHYDROLASE-RELATED DOMAIN-CONTAINING PROTEIN"/>
    <property type="match status" value="1"/>
</dbReference>
<dbReference type="eggNOG" id="COG3618">
    <property type="taxonomic scope" value="Bacteria"/>
</dbReference>
<sequence>MIDTHLHVWDTAAVRIPWLNDAGLPAKAVIPDRQDRRFVLVEADATDPAEEADWLIGVADATPSVHGVVVSVPLEKPLVSEWLERVADIPQVVGVRRLLQDRDLFDSIAFLDGLKRLAACGLPFDACVRDYELPRLLTLIEQVPELTVVLDHMGKPDVRDAAARDRWARNLARLAERDAVYCKLSGLPAECRDADELECCAADILDVAIGTFGVERCLIGSDHPVSQDPSDWCDRVLARLPAAQHSAVAVNNAMNVYQRR</sequence>
<dbReference type="STRING" id="290398.Csal_0368"/>
<evidence type="ECO:0000313" key="4">
    <source>
        <dbReference type="Proteomes" id="UP000000239"/>
    </source>
</evidence>
<dbReference type="GeneID" id="95333112"/>
<dbReference type="Pfam" id="PF04909">
    <property type="entry name" value="Amidohydro_2"/>
    <property type="match status" value="1"/>
</dbReference>
<dbReference type="PANTHER" id="PTHR43569">
    <property type="entry name" value="AMIDOHYDROLASE"/>
    <property type="match status" value="1"/>
</dbReference>
<name>Q1R0M8_CHRI1</name>